<evidence type="ECO:0000256" key="3">
    <source>
        <dbReference type="ARBA" id="ARBA00023186"/>
    </source>
</evidence>
<keyword evidence="2" id="KW-0809">Transit peptide</keyword>
<accession>A0A7W6FXQ0</accession>
<keyword evidence="6" id="KW-1185">Reference proteome</keyword>
<dbReference type="PANTHER" id="PTHR21013">
    <property type="entry name" value="ATP SYNTHASE MITOCHONDRIAL F1 COMPLEX ASSEMBLY FACTOR 2/ATP12 PROTEIN, MITOCHONDRIAL PRECURSOR"/>
    <property type="match status" value="1"/>
</dbReference>
<dbReference type="Pfam" id="PF07542">
    <property type="entry name" value="ATP12"/>
    <property type="match status" value="1"/>
</dbReference>
<keyword evidence="4" id="KW-0472">Membrane</keyword>
<comment type="caution">
    <text evidence="5">The sequence shown here is derived from an EMBL/GenBank/DDBJ whole genome shotgun (WGS) entry which is preliminary data.</text>
</comment>
<dbReference type="SUPFAM" id="SSF160909">
    <property type="entry name" value="ATP12-like"/>
    <property type="match status" value="1"/>
</dbReference>
<evidence type="ECO:0000256" key="1">
    <source>
        <dbReference type="ARBA" id="ARBA00008231"/>
    </source>
</evidence>
<dbReference type="EMBL" id="JACIDY010000002">
    <property type="protein sequence ID" value="MBB3939436.1"/>
    <property type="molecule type" value="Genomic_DNA"/>
</dbReference>
<dbReference type="GO" id="GO:0043461">
    <property type="term" value="P:proton-transporting ATP synthase complex assembly"/>
    <property type="evidence" value="ECO:0007669"/>
    <property type="project" value="InterPro"/>
</dbReference>
<dbReference type="InterPro" id="IPR023335">
    <property type="entry name" value="ATP12_ortho_dom_sf"/>
</dbReference>
<dbReference type="RefSeq" id="WP_183616198.1">
    <property type="nucleotide sequence ID" value="NZ_JACIDY010000002.1"/>
</dbReference>
<keyword evidence="4" id="KW-1133">Transmembrane helix</keyword>
<reference evidence="5 6" key="1">
    <citation type="submission" date="2020-08" db="EMBL/GenBank/DDBJ databases">
        <title>Genomic Encyclopedia of Type Strains, Phase IV (KMG-IV): sequencing the most valuable type-strain genomes for metagenomic binning, comparative biology and taxonomic classification.</title>
        <authorList>
            <person name="Goeker M."/>
        </authorList>
    </citation>
    <scope>NUCLEOTIDE SEQUENCE [LARGE SCALE GENOMIC DNA]</scope>
    <source>
        <strain evidence="5 6">DSM 27568</strain>
    </source>
</reference>
<gene>
    <name evidence="5" type="ORF">GGR39_001076</name>
</gene>
<sequence length="232" mass="25650">MKRFYQAVTTMAADGGWRVLLDGRGIKTAAGAPQIVPTRALAEALATEWSAQGETIDPTRFPLRDLADYAIDAIAGGAEDAVTGLLPYAETDTLCYRAHPDEPLHRRQLETWEPILGEAEARLGIHFTRISGIVHKPQPAETLARLRHELAAQDAFTLAALRMLISLSASFVVGLLAIAPDADLDSLWLAANLEEEWQADLWGREWEAEERRAQRREAFLLAARFAELARRG</sequence>
<dbReference type="InterPro" id="IPR011419">
    <property type="entry name" value="ATP12_ATP_synth-F1-assembly"/>
</dbReference>
<protein>
    <submittedName>
        <fullName evidence="5">Chaperone required for assembly of F1-ATPase</fullName>
    </submittedName>
</protein>
<evidence type="ECO:0000313" key="6">
    <source>
        <dbReference type="Proteomes" id="UP000561459"/>
    </source>
</evidence>
<evidence type="ECO:0000256" key="4">
    <source>
        <dbReference type="SAM" id="Phobius"/>
    </source>
</evidence>
<dbReference type="Gene3D" id="3.30.2180.10">
    <property type="entry name" value="ATP12-like"/>
    <property type="match status" value="1"/>
</dbReference>
<evidence type="ECO:0000256" key="2">
    <source>
        <dbReference type="ARBA" id="ARBA00022946"/>
    </source>
</evidence>
<evidence type="ECO:0000313" key="5">
    <source>
        <dbReference type="EMBL" id="MBB3939436.1"/>
    </source>
</evidence>
<name>A0A7W6FXQ0_9SPHN</name>
<dbReference type="InterPro" id="IPR042272">
    <property type="entry name" value="ATP12_ATP_synth-F1-assembly_N"/>
</dbReference>
<dbReference type="Gene3D" id="1.10.3580.10">
    <property type="entry name" value="ATP12 ATPase"/>
    <property type="match status" value="1"/>
</dbReference>
<dbReference type="PANTHER" id="PTHR21013:SF10">
    <property type="entry name" value="ATP SYNTHASE MITOCHONDRIAL F1 COMPLEX ASSEMBLY FACTOR 2"/>
    <property type="match status" value="1"/>
</dbReference>
<keyword evidence="3" id="KW-0143">Chaperone</keyword>
<organism evidence="5 6">
    <name type="scientific">Novosphingobium fluoreni</name>
    <dbReference type="NCBI Taxonomy" id="1391222"/>
    <lineage>
        <taxon>Bacteria</taxon>
        <taxon>Pseudomonadati</taxon>
        <taxon>Pseudomonadota</taxon>
        <taxon>Alphaproteobacteria</taxon>
        <taxon>Sphingomonadales</taxon>
        <taxon>Sphingomonadaceae</taxon>
        <taxon>Novosphingobium</taxon>
    </lineage>
</organism>
<dbReference type="AlphaFoldDB" id="A0A7W6FXQ0"/>
<keyword evidence="4" id="KW-0812">Transmembrane</keyword>
<proteinExistence type="inferred from homology"/>
<comment type="similarity">
    <text evidence="1">Belongs to the ATP12 family.</text>
</comment>
<feature type="transmembrane region" description="Helical" evidence="4">
    <location>
        <begin position="155"/>
        <end position="179"/>
    </location>
</feature>
<dbReference type="Proteomes" id="UP000561459">
    <property type="component" value="Unassembled WGS sequence"/>
</dbReference>